<dbReference type="Proteomes" id="UP000326554">
    <property type="component" value="Unassembled WGS sequence"/>
</dbReference>
<dbReference type="PANTHER" id="PTHR39322:SF1">
    <property type="entry name" value="ISOVALERYL-HOMOSERINE LACTONE SYNTHASE"/>
    <property type="match status" value="1"/>
</dbReference>
<proteinExistence type="inferred from homology"/>
<dbReference type="GO" id="GO:0016740">
    <property type="term" value="F:transferase activity"/>
    <property type="evidence" value="ECO:0007669"/>
    <property type="project" value="UniProtKB-KW"/>
</dbReference>
<dbReference type="GO" id="GO:0007165">
    <property type="term" value="P:signal transduction"/>
    <property type="evidence" value="ECO:0007669"/>
    <property type="project" value="TreeGrafter"/>
</dbReference>
<evidence type="ECO:0000256" key="3">
    <source>
        <dbReference type="ARBA" id="ARBA00022691"/>
    </source>
</evidence>
<dbReference type="Pfam" id="PF00765">
    <property type="entry name" value="Autoind_synth"/>
    <property type="match status" value="1"/>
</dbReference>
<comment type="caution">
    <text evidence="6">The sequence shown here is derived from an EMBL/GenBank/DDBJ whole genome shotgun (WGS) entry which is preliminary data.</text>
</comment>
<dbReference type="Gene3D" id="3.40.630.30">
    <property type="match status" value="1"/>
</dbReference>
<dbReference type="PANTHER" id="PTHR39322">
    <property type="entry name" value="ACYL-HOMOSERINE-LACTONE SYNTHASE"/>
    <property type="match status" value="1"/>
</dbReference>
<dbReference type="InterPro" id="IPR001690">
    <property type="entry name" value="Autoind_synthase"/>
</dbReference>
<dbReference type="AlphaFoldDB" id="A0A5J5GMI9"/>
<gene>
    <name evidence="6" type="ORF">F3S47_08430</name>
</gene>
<dbReference type="EMBL" id="VYQE01000002">
    <property type="protein sequence ID" value="KAA9009267.1"/>
    <property type="molecule type" value="Genomic_DNA"/>
</dbReference>
<evidence type="ECO:0000256" key="1">
    <source>
        <dbReference type="ARBA" id="ARBA00022654"/>
    </source>
</evidence>
<dbReference type="SUPFAM" id="SSF55729">
    <property type="entry name" value="Acyl-CoA N-acyltransferases (Nat)"/>
    <property type="match status" value="1"/>
</dbReference>
<keyword evidence="1 5" id="KW-0673">Quorum sensing</keyword>
<sequence>MHHVTFGLSQLHVHGTAFYDYLALRKRFFVDMLGWTIPHDDTVEMDQYDNPRARYSLVIGDEGQVLAGARALPTNAEWGATTYMLRDAQSGRIGGIPSDLIDQQIVTGGMWECTRLVISPELKGMKSRIDCLGLICQGLVEMAMEEGATELMSLSNLWLLRALKTLGYDAELMSQPYVNSEDGHKYAVMKMTAEPVWEMTRAATKADVAAQKFGAGPTRRMEPALLHGPSK</sequence>
<keyword evidence="7" id="KW-1185">Reference proteome</keyword>
<evidence type="ECO:0000313" key="6">
    <source>
        <dbReference type="EMBL" id="KAA9009267.1"/>
    </source>
</evidence>
<evidence type="ECO:0000313" key="7">
    <source>
        <dbReference type="Proteomes" id="UP000326554"/>
    </source>
</evidence>
<dbReference type="PROSITE" id="PS51187">
    <property type="entry name" value="AUTOINDUCER_SYNTH_2"/>
    <property type="match status" value="1"/>
</dbReference>
<reference evidence="6 7" key="1">
    <citation type="submission" date="2019-09" db="EMBL/GenBank/DDBJ databases">
        <authorList>
            <person name="Park J.-S."/>
            <person name="Choi H.-J."/>
        </authorList>
    </citation>
    <scope>NUCLEOTIDE SEQUENCE [LARGE SCALE GENOMIC DNA]</scope>
    <source>
        <strain evidence="6 7">176SS1-4</strain>
    </source>
</reference>
<evidence type="ECO:0000256" key="2">
    <source>
        <dbReference type="ARBA" id="ARBA00022679"/>
    </source>
</evidence>
<name>A0A5J5GMI9_9RHOB</name>
<protein>
    <submittedName>
        <fullName evidence="6">Autoinducer synthase</fullName>
    </submittedName>
</protein>
<keyword evidence="3" id="KW-0949">S-adenosyl-L-methionine</keyword>
<dbReference type="GO" id="GO:0009372">
    <property type="term" value="P:quorum sensing"/>
    <property type="evidence" value="ECO:0007669"/>
    <property type="project" value="UniProtKB-UniRule"/>
</dbReference>
<dbReference type="RefSeq" id="WP_150444800.1">
    <property type="nucleotide sequence ID" value="NZ_VYQE01000002.1"/>
</dbReference>
<evidence type="ECO:0000256" key="5">
    <source>
        <dbReference type="PROSITE-ProRule" id="PRU00533"/>
    </source>
</evidence>
<keyword evidence="4 5" id="KW-0071">Autoinducer synthesis</keyword>
<comment type="similarity">
    <text evidence="5">Belongs to the autoinducer synthase family.</text>
</comment>
<accession>A0A5J5GMI9</accession>
<keyword evidence="2" id="KW-0808">Transferase</keyword>
<evidence type="ECO:0000256" key="4">
    <source>
        <dbReference type="ARBA" id="ARBA00022929"/>
    </source>
</evidence>
<dbReference type="InterPro" id="IPR016181">
    <property type="entry name" value="Acyl_CoA_acyltransferase"/>
</dbReference>
<organism evidence="6 7">
    <name type="scientific">Histidinibacterium aquaticum</name>
    <dbReference type="NCBI Taxonomy" id="2613962"/>
    <lineage>
        <taxon>Bacteria</taxon>
        <taxon>Pseudomonadati</taxon>
        <taxon>Pseudomonadota</taxon>
        <taxon>Alphaproteobacteria</taxon>
        <taxon>Rhodobacterales</taxon>
        <taxon>Paracoccaceae</taxon>
        <taxon>Histidinibacterium</taxon>
    </lineage>
</organism>